<proteinExistence type="inferred from homology"/>
<evidence type="ECO:0000256" key="2">
    <source>
        <dbReference type="ARBA" id="ARBA00022679"/>
    </source>
</evidence>
<keyword evidence="3 5" id="KW-0012">Acyltransferase</keyword>
<dbReference type="EC" id="2.3.1.9" evidence="5"/>
<accession>A0A6J4U8D6</accession>
<dbReference type="InterPro" id="IPR020617">
    <property type="entry name" value="Thiolase_C"/>
</dbReference>
<dbReference type="PROSITE" id="PS00099">
    <property type="entry name" value="THIOLASE_3"/>
    <property type="match status" value="1"/>
</dbReference>
<dbReference type="InterPro" id="IPR020610">
    <property type="entry name" value="Thiolase_AS"/>
</dbReference>
<protein>
    <submittedName>
        <fullName evidence="5">Acetyl-CoA acetyltransferase</fullName>
        <ecNumber evidence="5">2.3.1.9</ecNumber>
    </submittedName>
</protein>
<dbReference type="GO" id="GO:0003985">
    <property type="term" value="F:acetyl-CoA C-acetyltransferase activity"/>
    <property type="evidence" value="ECO:0007669"/>
    <property type="project" value="UniProtKB-EC"/>
</dbReference>
<comment type="similarity">
    <text evidence="1">Belongs to the thiolase-like superfamily. Thiolase family.</text>
</comment>
<dbReference type="PANTHER" id="PTHR18919:SF107">
    <property type="entry name" value="ACETYL-COA ACETYLTRANSFERASE, CYTOSOLIC"/>
    <property type="match status" value="1"/>
</dbReference>
<feature type="domain" description="Thiolase C-terminal" evidence="4">
    <location>
        <begin position="1"/>
        <end position="84"/>
    </location>
</feature>
<evidence type="ECO:0000256" key="1">
    <source>
        <dbReference type="ARBA" id="ARBA00010982"/>
    </source>
</evidence>
<sequence length="85" mass="8650">MDLIEINEAFANVAIISARRLGLCDSDLERVNPNGGALALGHPIGASGARLVTTLALELRRRGGGRGLAAICSGGAQGDAIIIEV</sequence>
<evidence type="ECO:0000313" key="5">
    <source>
        <dbReference type="EMBL" id="CAA9540952.1"/>
    </source>
</evidence>
<dbReference type="PANTHER" id="PTHR18919">
    <property type="entry name" value="ACETYL-COA C-ACYLTRANSFERASE"/>
    <property type="match status" value="1"/>
</dbReference>
<dbReference type="InterPro" id="IPR016039">
    <property type="entry name" value="Thiolase-like"/>
</dbReference>
<dbReference type="Pfam" id="PF02803">
    <property type="entry name" value="Thiolase_C"/>
    <property type="match status" value="1"/>
</dbReference>
<evidence type="ECO:0000256" key="3">
    <source>
        <dbReference type="ARBA" id="ARBA00023315"/>
    </source>
</evidence>
<dbReference type="PROSITE" id="PS00737">
    <property type="entry name" value="THIOLASE_2"/>
    <property type="match status" value="1"/>
</dbReference>
<dbReference type="InterPro" id="IPR020613">
    <property type="entry name" value="Thiolase_CS"/>
</dbReference>
<reference evidence="5" key="1">
    <citation type="submission" date="2020-02" db="EMBL/GenBank/DDBJ databases">
        <authorList>
            <person name="Meier V. D."/>
        </authorList>
    </citation>
    <scope>NUCLEOTIDE SEQUENCE</scope>
    <source>
        <strain evidence="5">AVDCRST_MAG88</strain>
    </source>
</reference>
<dbReference type="Gene3D" id="3.40.47.10">
    <property type="match status" value="1"/>
</dbReference>
<gene>
    <name evidence="5" type="ORF">AVDCRST_MAG88-9</name>
</gene>
<evidence type="ECO:0000259" key="4">
    <source>
        <dbReference type="Pfam" id="PF02803"/>
    </source>
</evidence>
<organism evidence="5">
    <name type="scientific">uncultured Thermomicrobiales bacterium</name>
    <dbReference type="NCBI Taxonomy" id="1645740"/>
    <lineage>
        <taxon>Bacteria</taxon>
        <taxon>Pseudomonadati</taxon>
        <taxon>Thermomicrobiota</taxon>
        <taxon>Thermomicrobia</taxon>
        <taxon>Thermomicrobiales</taxon>
        <taxon>environmental samples</taxon>
    </lineage>
</organism>
<dbReference type="SUPFAM" id="SSF53901">
    <property type="entry name" value="Thiolase-like"/>
    <property type="match status" value="1"/>
</dbReference>
<name>A0A6J4U8D6_9BACT</name>
<keyword evidence="2 5" id="KW-0808">Transferase</keyword>
<dbReference type="EMBL" id="CADCWM010000003">
    <property type="protein sequence ID" value="CAA9540952.1"/>
    <property type="molecule type" value="Genomic_DNA"/>
</dbReference>
<dbReference type="AlphaFoldDB" id="A0A6J4U8D6"/>